<sequence>YFLNDYNYGGNNFLGVFLQQALAMLEEENGDNSDCPKLDILPGSELRAIEEVETNSYEDEDNIHLSDLQNG</sequence>
<keyword evidence="2" id="KW-1185">Reference proteome</keyword>
<gene>
    <name evidence="1" type="ORF">HHI36_005689</name>
</gene>
<protein>
    <submittedName>
        <fullName evidence="1">Uncharacterized protein</fullName>
    </submittedName>
</protein>
<dbReference type="Proteomes" id="UP001516400">
    <property type="component" value="Unassembled WGS sequence"/>
</dbReference>
<organism evidence="1 2">
    <name type="scientific">Cryptolaemus montrouzieri</name>
    <dbReference type="NCBI Taxonomy" id="559131"/>
    <lineage>
        <taxon>Eukaryota</taxon>
        <taxon>Metazoa</taxon>
        <taxon>Ecdysozoa</taxon>
        <taxon>Arthropoda</taxon>
        <taxon>Hexapoda</taxon>
        <taxon>Insecta</taxon>
        <taxon>Pterygota</taxon>
        <taxon>Neoptera</taxon>
        <taxon>Endopterygota</taxon>
        <taxon>Coleoptera</taxon>
        <taxon>Polyphaga</taxon>
        <taxon>Cucujiformia</taxon>
        <taxon>Coccinelloidea</taxon>
        <taxon>Coccinellidae</taxon>
        <taxon>Scymninae</taxon>
        <taxon>Scymnini</taxon>
        <taxon>Cryptolaemus</taxon>
    </lineage>
</organism>
<feature type="non-terminal residue" evidence="1">
    <location>
        <position position="1"/>
    </location>
</feature>
<evidence type="ECO:0000313" key="2">
    <source>
        <dbReference type="Proteomes" id="UP001516400"/>
    </source>
</evidence>
<reference evidence="1 2" key="1">
    <citation type="journal article" date="2021" name="BMC Biol.">
        <title>Horizontally acquired antibacterial genes associated with adaptive radiation of ladybird beetles.</title>
        <authorList>
            <person name="Li H.S."/>
            <person name="Tang X.F."/>
            <person name="Huang Y.H."/>
            <person name="Xu Z.Y."/>
            <person name="Chen M.L."/>
            <person name="Du X.Y."/>
            <person name="Qiu B.Y."/>
            <person name="Chen P.T."/>
            <person name="Zhang W."/>
            <person name="Slipinski A."/>
            <person name="Escalona H.E."/>
            <person name="Waterhouse R.M."/>
            <person name="Zwick A."/>
            <person name="Pang H."/>
        </authorList>
    </citation>
    <scope>NUCLEOTIDE SEQUENCE [LARGE SCALE GENOMIC DNA]</scope>
    <source>
        <strain evidence="1">SYSU2018</strain>
    </source>
</reference>
<accession>A0ABD2NVQ6</accession>
<dbReference type="EMBL" id="JABFTP020000144">
    <property type="protein sequence ID" value="KAL3282507.1"/>
    <property type="molecule type" value="Genomic_DNA"/>
</dbReference>
<evidence type="ECO:0000313" key="1">
    <source>
        <dbReference type="EMBL" id="KAL3282507.1"/>
    </source>
</evidence>
<dbReference type="AlphaFoldDB" id="A0ABD2NVQ6"/>
<comment type="caution">
    <text evidence="1">The sequence shown here is derived from an EMBL/GenBank/DDBJ whole genome shotgun (WGS) entry which is preliminary data.</text>
</comment>
<proteinExistence type="predicted"/>
<name>A0ABD2NVQ6_9CUCU</name>